<dbReference type="InterPro" id="IPR010327">
    <property type="entry name" value="FldB/FldC_alpha/beta"/>
</dbReference>
<evidence type="ECO:0000256" key="5">
    <source>
        <dbReference type="ARBA" id="ARBA00023014"/>
    </source>
</evidence>
<evidence type="ECO:0000313" key="7">
    <source>
        <dbReference type="Proteomes" id="UP000754750"/>
    </source>
</evidence>
<gene>
    <name evidence="6" type="ORF">E7512_08665</name>
</gene>
<proteinExistence type="inferred from homology"/>
<dbReference type="GO" id="GO:0046872">
    <property type="term" value="F:metal ion binding"/>
    <property type="evidence" value="ECO:0007669"/>
    <property type="project" value="UniProtKB-KW"/>
</dbReference>
<dbReference type="GO" id="GO:0016836">
    <property type="term" value="F:hydro-lyase activity"/>
    <property type="evidence" value="ECO:0007669"/>
    <property type="project" value="UniProtKB-ARBA"/>
</dbReference>
<name>A0A928KVF4_9FIRM</name>
<protein>
    <submittedName>
        <fullName evidence="6">2-hydroxyacyl-CoA dehydratase</fullName>
    </submittedName>
</protein>
<dbReference type="RefSeq" id="WP_326840447.1">
    <property type="nucleotide sequence ID" value="NZ_SVNY01000004.1"/>
</dbReference>
<keyword evidence="3" id="KW-0479">Metal-binding</keyword>
<reference evidence="6" key="1">
    <citation type="submission" date="2019-04" db="EMBL/GenBank/DDBJ databases">
        <title>Evolution of Biomass-Degrading Anaerobic Consortia Revealed by Metagenomics.</title>
        <authorList>
            <person name="Peng X."/>
        </authorList>
    </citation>
    <scope>NUCLEOTIDE SEQUENCE</scope>
    <source>
        <strain evidence="6">SIG551</strain>
    </source>
</reference>
<evidence type="ECO:0000256" key="4">
    <source>
        <dbReference type="ARBA" id="ARBA00023004"/>
    </source>
</evidence>
<dbReference type="PANTHER" id="PTHR30548:SF4">
    <property type="entry name" value="SUBUNIT OF OXYGEN-SENSITIVE 2-HYDROXYISOCAPROYL-COA DEHYDRATASE"/>
    <property type="match status" value="1"/>
</dbReference>
<accession>A0A928KVF4</accession>
<dbReference type="Gene3D" id="3.40.50.11890">
    <property type="match status" value="1"/>
</dbReference>
<keyword evidence="5" id="KW-0411">Iron-sulfur</keyword>
<comment type="similarity">
    <text evidence="2">Belongs to the FldB/FldC dehydratase alpha/beta subunit family.</text>
</comment>
<dbReference type="AlphaFoldDB" id="A0A928KVF4"/>
<comment type="caution">
    <text evidence="6">The sequence shown here is derived from an EMBL/GenBank/DDBJ whole genome shotgun (WGS) entry which is preliminary data.</text>
</comment>
<sequence>MSEKAISQMTAKELLAYYQAKLDEEARQAKAKGKLVCWSASVAPPEMCVAMDIAMVYPETHAAGIGARKGSLDMLEVADRDGYSVDCCSYGRVNMGYMKLLKEEAVTGKTPEALANSPAARVPLPDLVITCNNICNTLLKWYENLAAELNIPCIVIDVPYNHTMPVPAHSKEYIADQFRNAISQLEVICGRPFDYQKFHEVRQQTQRSIAQWNRIASMSRFKPSPLNGFDLFNYMALVVCARSRDYAEITFRKFADELEEKYKNGEYAFKGAEQSRITWEGIAVWPYLGHTFKSLKNMGTIMTGSAYPNMWDLTYDAEDESLHSMAEAYTRTYINTCLENKVNVLLGIMEKSQSDGVLYHLNRSCKLMSFLNVETAELIHEKNGLPYASFDGDQTDPQNFAPAQYDTRVQTLGEMMKKRSSAADVE</sequence>
<evidence type="ECO:0000256" key="3">
    <source>
        <dbReference type="ARBA" id="ARBA00022723"/>
    </source>
</evidence>
<evidence type="ECO:0000313" key="6">
    <source>
        <dbReference type="EMBL" id="MBE6833636.1"/>
    </source>
</evidence>
<comment type="cofactor">
    <cofactor evidence="1">
        <name>[4Fe-4S] cluster</name>
        <dbReference type="ChEBI" id="CHEBI:49883"/>
    </cofactor>
</comment>
<dbReference type="Gene3D" id="3.40.50.11900">
    <property type="match status" value="1"/>
</dbReference>
<evidence type="ECO:0000256" key="1">
    <source>
        <dbReference type="ARBA" id="ARBA00001966"/>
    </source>
</evidence>
<dbReference type="Pfam" id="PF06050">
    <property type="entry name" value="HGD-D"/>
    <property type="match status" value="1"/>
</dbReference>
<evidence type="ECO:0000256" key="2">
    <source>
        <dbReference type="ARBA" id="ARBA00005806"/>
    </source>
</evidence>
<dbReference type="GO" id="GO:0051536">
    <property type="term" value="F:iron-sulfur cluster binding"/>
    <property type="evidence" value="ECO:0007669"/>
    <property type="project" value="UniProtKB-KW"/>
</dbReference>
<dbReference type="Proteomes" id="UP000754750">
    <property type="component" value="Unassembled WGS sequence"/>
</dbReference>
<dbReference type="PANTHER" id="PTHR30548">
    <property type="entry name" value="2-HYDROXYGLUTARYL-COA DEHYDRATASE, D-COMPONENT-RELATED"/>
    <property type="match status" value="1"/>
</dbReference>
<organism evidence="6 7">
    <name type="scientific">Faecalispora sporosphaeroides</name>
    <dbReference type="NCBI Taxonomy" id="1549"/>
    <lineage>
        <taxon>Bacteria</taxon>
        <taxon>Bacillati</taxon>
        <taxon>Bacillota</taxon>
        <taxon>Clostridia</taxon>
        <taxon>Eubacteriales</taxon>
        <taxon>Oscillospiraceae</taxon>
        <taxon>Faecalispora</taxon>
    </lineage>
</organism>
<dbReference type="EMBL" id="SVNY01000004">
    <property type="protein sequence ID" value="MBE6833636.1"/>
    <property type="molecule type" value="Genomic_DNA"/>
</dbReference>
<keyword evidence="4" id="KW-0408">Iron</keyword>